<evidence type="ECO:0000313" key="2">
    <source>
        <dbReference type="EMBL" id="ATW28182.1"/>
    </source>
</evidence>
<dbReference type="Gene3D" id="1.10.1740.10">
    <property type="match status" value="1"/>
</dbReference>
<evidence type="ECO:0000313" key="3">
    <source>
        <dbReference type="Proteomes" id="UP000323521"/>
    </source>
</evidence>
<dbReference type="Proteomes" id="UP000323521">
    <property type="component" value="Chromosome"/>
</dbReference>
<organism evidence="2 3">
    <name type="scientific">Formimonas warabiya</name>
    <dbReference type="NCBI Taxonomy" id="1761012"/>
    <lineage>
        <taxon>Bacteria</taxon>
        <taxon>Bacillati</taxon>
        <taxon>Bacillota</taxon>
        <taxon>Clostridia</taxon>
        <taxon>Eubacteriales</taxon>
        <taxon>Peptococcaceae</taxon>
        <taxon>Candidatus Formimonas</taxon>
    </lineage>
</organism>
<dbReference type="OrthoDB" id="2449942at2"/>
<dbReference type="AlphaFoldDB" id="A0A3G1L066"/>
<keyword evidence="3" id="KW-1185">Reference proteome</keyword>
<gene>
    <name evidence="2" type="ORF">DCMF_28555</name>
</gene>
<evidence type="ECO:0000259" key="1">
    <source>
        <dbReference type="Pfam" id="PF12645"/>
    </source>
</evidence>
<dbReference type="KEGG" id="fwa:DCMF_28555"/>
<dbReference type="InterPro" id="IPR024760">
    <property type="entry name" value="HTH_dom_conjug_TS-like"/>
</dbReference>
<dbReference type="RefSeq" id="WP_148137594.1">
    <property type="nucleotide sequence ID" value="NZ_CP017634.1"/>
</dbReference>
<dbReference type="SUPFAM" id="SSF88946">
    <property type="entry name" value="Sigma2 domain of RNA polymerase sigma factors"/>
    <property type="match status" value="1"/>
</dbReference>
<dbReference type="Pfam" id="PF12645">
    <property type="entry name" value="HTH_16"/>
    <property type="match status" value="1"/>
</dbReference>
<accession>A0A3G1L066</accession>
<dbReference type="GO" id="GO:0006352">
    <property type="term" value="P:DNA-templated transcription initiation"/>
    <property type="evidence" value="ECO:0007669"/>
    <property type="project" value="InterPro"/>
</dbReference>
<feature type="domain" description="Helix-turn-helix conjugative transposon-like" evidence="1">
    <location>
        <begin position="7"/>
        <end position="61"/>
    </location>
</feature>
<dbReference type="EMBL" id="CP017634">
    <property type="protein sequence ID" value="ATW28182.1"/>
    <property type="molecule type" value="Genomic_DNA"/>
</dbReference>
<proteinExistence type="predicted"/>
<protein>
    <recommendedName>
        <fullName evidence="1">Helix-turn-helix conjugative transposon-like domain-containing protein</fullName>
    </recommendedName>
</protein>
<reference evidence="2 3" key="1">
    <citation type="submission" date="2016-10" db="EMBL/GenBank/DDBJ databases">
        <title>Complete Genome Sequence of Peptococcaceae strain DCMF.</title>
        <authorList>
            <person name="Edwards R.J."/>
            <person name="Holland S.I."/>
            <person name="Deshpande N.P."/>
            <person name="Wong Y.K."/>
            <person name="Ertan H."/>
            <person name="Manefield M."/>
            <person name="Russell T.L."/>
            <person name="Lee M.J."/>
        </authorList>
    </citation>
    <scope>NUCLEOTIDE SEQUENCE [LARGE SCALE GENOMIC DNA]</scope>
    <source>
        <strain evidence="2 3">DCMF</strain>
    </source>
</reference>
<sequence length="67" mass="7674">MSPRLKELISRAQQGDEAAIEEILNRFLPAIKKYSRCMGYEQNDAAQDLREVLIKAIKNYKLSSSDD</sequence>
<name>A0A3G1L066_FORW1</name>
<dbReference type="InterPro" id="IPR013325">
    <property type="entry name" value="RNA_pol_sigma_r2"/>
</dbReference>
<dbReference type="GO" id="GO:0003700">
    <property type="term" value="F:DNA-binding transcription factor activity"/>
    <property type="evidence" value="ECO:0007669"/>
    <property type="project" value="InterPro"/>
</dbReference>